<evidence type="ECO:0000313" key="3">
    <source>
        <dbReference type="Proteomes" id="UP001164929"/>
    </source>
</evidence>
<accession>A0AAD6M413</accession>
<dbReference type="EMBL" id="JAQIZT010000012">
    <property type="protein sequence ID" value="KAJ6978270.1"/>
    <property type="molecule type" value="Genomic_DNA"/>
</dbReference>
<dbReference type="AlphaFoldDB" id="A0AAD6M413"/>
<evidence type="ECO:0000256" key="1">
    <source>
        <dbReference type="SAM" id="MobiDB-lite"/>
    </source>
</evidence>
<protein>
    <submittedName>
        <fullName evidence="2">Uncharacterized protein</fullName>
    </submittedName>
</protein>
<reference evidence="2" key="1">
    <citation type="journal article" date="2023" name="Mol. Ecol. Resour.">
        <title>Chromosome-level genome assembly of a triploid poplar Populus alba 'Berolinensis'.</title>
        <authorList>
            <person name="Chen S."/>
            <person name="Yu Y."/>
            <person name="Wang X."/>
            <person name="Wang S."/>
            <person name="Zhang T."/>
            <person name="Zhou Y."/>
            <person name="He R."/>
            <person name="Meng N."/>
            <person name="Wang Y."/>
            <person name="Liu W."/>
            <person name="Liu Z."/>
            <person name="Liu J."/>
            <person name="Guo Q."/>
            <person name="Huang H."/>
            <person name="Sederoff R.R."/>
            <person name="Wang G."/>
            <person name="Qu G."/>
            <person name="Chen S."/>
        </authorList>
    </citation>
    <scope>NUCLEOTIDE SEQUENCE</scope>
    <source>
        <strain evidence="2">SC-2020</strain>
    </source>
</reference>
<dbReference type="Proteomes" id="UP001164929">
    <property type="component" value="Chromosome 12"/>
</dbReference>
<feature type="region of interest" description="Disordered" evidence="1">
    <location>
        <begin position="1"/>
        <end position="22"/>
    </location>
</feature>
<sequence>METATQNPPQHCIKDPVDSPANTNITISDHHDLLPQLQSLQQSFDTIQSKSSLMEENLLLQHERDDALRNNSQLNLVIQEVSKEREPFRDQFLGETNDKLELEKREQGEKWVLVKNHYAFSKAYEGFFGTSKRVFSVL</sequence>
<name>A0AAD6M413_9ROSI</name>
<proteinExistence type="predicted"/>
<comment type="caution">
    <text evidence="2">The sequence shown here is derived from an EMBL/GenBank/DDBJ whole genome shotgun (WGS) entry which is preliminary data.</text>
</comment>
<organism evidence="2 3">
    <name type="scientific">Populus alba x Populus x berolinensis</name>
    <dbReference type="NCBI Taxonomy" id="444605"/>
    <lineage>
        <taxon>Eukaryota</taxon>
        <taxon>Viridiplantae</taxon>
        <taxon>Streptophyta</taxon>
        <taxon>Embryophyta</taxon>
        <taxon>Tracheophyta</taxon>
        <taxon>Spermatophyta</taxon>
        <taxon>Magnoliopsida</taxon>
        <taxon>eudicotyledons</taxon>
        <taxon>Gunneridae</taxon>
        <taxon>Pentapetalae</taxon>
        <taxon>rosids</taxon>
        <taxon>fabids</taxon>
        <taxon>Malpighiales</taxon>
        <taxon>Salicaceae</taxon>
        <taxon>Saliceae</taxon>
        <taxon>Populus</taxon>
    </lineage>
</organism>
<keyword evidence="3" id="KW-1185">Reference proteome</keyword>
<gene>
    <name evidence="2" type="ORF">NC653_029992</name>
</gene>
<evidence type="ECO:0000313" key="2">
    <source>
        <dbReference type="EMBL" id="KAJ6978270.1"/>
    </source>
</evidence>